<feature type="compositionally biased region" description="Polar residues" evidence="1">
    <location>
        <begin position="218"/>
        <end position="227"/>
    </location>
</feature>
<feature type="region of interest" description="Disordered" evidence="1">
    <location>
        <begin position="553"/>
        <end position="587"/>
    </location>
</feature>
<dbReference type="GeneID" id="8574789"/>
<dbReference type="RefSeq" id="XP_045097608.1">
    <property type="nucleotide sequence ID" value="XM_045244988.1"/>
</dbReference>
<dbReference type="AlphaFoldDB" id="A8Y2M1"/>
<evidence type="ECO:0000313" key="3">
    <source>
        <dbReference type="Proteomes" id="UP000008549"/>
    </source>
</evidence>
<feature type="compositionally biased region" description="Basic and acidic residues" evidence="1">
    <location>
        <begin position="1231"/>
        <end position="1240"/>
    </location>
</feature>
<gene>
    <name evidence="2 4" type="ORF">CBG22580</name>
    <name evidence="2" type="ORF">CBG_22580</name>
</gene>
<feature type="region of interest" description="Disordered" evidence="1">
    <location>
        <begin position="1231"/>
        <end position="1254"/>
    </location>
</feature>
<dbReference type="WormBase" id="CBG22580">
    <property type="protein sequence ID" value="CBP41594"/>
    <property type="gene ID" value="WBGene00041110"/>
</dbReference>
<organism evidence="2 3">
    <name type="scientific">Caenorhabditis briggsae</name>
    <dbReference type="NCBI Taxonomy" id="6238"/>
    <lineage>
        <taxon>Eukaryota</taxon>
        <taxon>Metazoa</taxon>
        <taxon>Ecdysozoa</taxon>
        <taxon>Nematoda</taxon>
        <taxon>Chromadorea</taxon>
        <taxon>Rhabditida</taxon>
        <taxon>Rhabditina</taxon>
        <taxon>Rhabditomorpha</taxon>
        <taxon>Rhabditoidea</taxon>
        <taxon>Rhabditidae</taxon>
        <taxon>Peloderinae</taxon>
        <taxon>Caenorhabditis</taxon>
    </lineage>
</organism>
<feature type="compositionally biased region" description="Low complexity" evidence="1">
    <location>
        <begin position="572"/>
        <end position="584"/>
    </location>
</feature>
<reference evidence="2 3" key="1">
    <citation type="journal article" date="2003" name="PLoS Biol.">
        <title>The genome sequence of Caenorhabditis briggsae: a platform for comparative genomics.</title>
        <authorList>
            <person name="Stein L.D."/>
            <person name="Bao Z."/>
            <person name="Blasiar D."/>
            <person name="Blumenthal T."/>
            <person name="Brent M.R."/>
            <person name="Chen N."/>
            <person name="Chinwalla A."/>
            <person name="Clarke L."/>
            <person name="Clee C."/>
            <person name="Coghlan A."/>
            <person name="Coulson A."/>
            <person name="D'Eustachio P."/>
            <person name="Fitch D.H."/>
            <person name="Fulton L.A."/>
            <person name="Fulton R.E."/>
            <person name="Griffiths-Jones S."/>
            <person name="Harris T.W."/>
            <person name="Hillier L.W."/>
            <person name="Kamath R."/>
            <person name="Kuwabara P.E."/>
            <person name="Mardis E.R."/>
            <person name="Marra M.A."/>
            <person name="Miner T.L."/>
            <person name="Minx P."/>
            <person name="Mullikin J.C."/>
            <person name="Plumb R.W."/>
            <person name="Rogers J."/>
            <person name="Schein J.E."/>
            <person name="Sohrmann M."/>
            <person name="Spieth J."/>
            <person name="Stajich J.E."/>
            <person name="Wei C."/>
            <person name="Willey D."/>
            <person name="Wilson R.K."/>
            <person name="Durbin R."/>
            <person name="Waterston R.H."/>
        </authorList>
    </citation>
    <scope>NUCLEOTIDE SEQUENCE [LARGE SCALE GENOMIC DNA]</scope>
    <source>
        <strain evidence="2 3">AF16</strain>
    </source>
</reference>
<feature type="compositionally biased region" description="Polar residues" evidence="1">
    <location>
        <begin position="554"/>
        <end position="565"/>
    </location>
</feature>
<dbReference type="EMBL" id="HE600984">
    <property type="protein sequence ID" value="CAP39145.2"/>
    <property type="molecule type" value="Genomic_DNA"/>
</dbReference>
<feature type="compositionally biased region" description="Low complexity" evidence="1">
    <location>
        <begin position="381"/>
        <end position="396"/>
    </location>
</feature>
<name>A8Y2M1_CAEBR</name>
<dbReference type="KEGG" id="cbr:CBG_22580"/>
<feature type="compositionally biased region" description="Polar residues" evidence="1">
    <location>
        <begin position="252"/>
        <end position="272"/>
    </location>
</feature>
<reference evidence="2 3" key="2">
    <citation type="journal article" date="2011" name="PLoS Genet.">
        <title>Caenorhabditis briggsae recombinant inbred line genotypes reveal inter-strain incompatibility and the evolution of recombination.</title>
        <authorList>
            <person name="Ross J.A."/>
            <person name="Koboldt D.C."/>
            <person name="Staisch J.E."/>
            <person name="Chamberlin H.M."/>
            <person name="Gupta B.P."/>
            <person name="Miller R.D."/>
            <person name="Baird S.E."/>
            <person name="Haag E.S."/>
        </authorList>
    </citation>
    <scope>NUCLEOTIDE SEQUENCE [LARGE SCALE GENOMIC DNA]</scope>
    <source>
        <strain evidence="2 3">AF16</strain>
    </source>
</reference>
<protein>
    <submittedName>
        <fullName evidence="2">Protein CBG22580</fullName>
    </submittedName>
</protein>
<accession>A8Y2M1</accession>
<feature type="compositionally biased region" description="Basic residues" evidence="1">
    <location>
        <begin position="1241"/>
        <end position="1254"/>
    </location>
</feature>
<feature type="compositionally biased region" description="Polar residues" evidence="1">
    <location>
        <begin position="320"/>
        <end position="338"/>
    </location>
</feature>
<dbReference type="HOGENOM" id="CLU_006979_0_0_1"/>
<evidence type="ECO:0000313" key="4">
    <source>
        <dbReference type="WormBase" id="CBG22580"/>
    </source>
</evidence>
<evidence type="ECO:0000313" key="2">
    <source>
        <dbReference type="EMBL" id="CAP39145.2"/>
    </source>
</evidence>
<evidence type="ECO:0000256" key="1">
    <source>
        <dbReference type="SAM" id="MobiDB-lite"/>
    </source>
</evidence>
<dbReference type="Proteomes" id="UP000008549">
    <property type="component" value="Unassembled WGS sequence"/>
</dbReference>
<dbReference type="CTD" id="8574789"/>
<feature type="region of interest" description="Disordered" evidence="1">
    <location>
        <begin position="209"/>
        <end position="272"/>
    </location>
</feature>
<feature type="region of interest" description="Disordered" evidence="1">
    <location>
        <begin position="320"/>
        <end position="361"/>
    </location>
</feature>
<proteinExistence type="predicted"/>
<dbReference type="InParanoid" id="A8Y2M1"/>
<feature type="region of interest" description="Disordered" evidence="1">
    <location>
        <begin position="375"/>
        <end position="407"/>
    </location>
</feature>
<sequence length="1254" mass="141357">MDRCNDDDQTRQGLNDKFDREFDRFCSSDARIKVYDCVAETLPFWSTLTDEQKEILITTNDQTLRTPLGWKFKGGKFVTESQKKGFLEEKKKLESLVRQGFLNSIDLDLKEALEKYKFSSDLEEKMPERKDWVHEYFQREHLGQEETSMKGDKVAEGNSQKDDVQEKITVRFLKYFLSEPEYFQAPLNFHCNEFAVSRCSNHDVKLTPDNGDGCAGGPSNNKLTGSSEEIDKQPSYPVSPSADLNQPEDMDTVNTPSPGISSRGPNENLEVQENVSEDCSFSPPLLENSNRRIINRQIVFDVMRNISLVDHNLGSVSAPISATSGIISPGPNKTSETQENIRENCSSSASSSLQENSTQQESKRILMIMKPEKKNFQNTASSPSSSTSDTNSPGHSKNLGSPDDVSEDCSTSPLVPCVLSPIPERNHCSNFSGLIEEKDYSLPPGQNLSEAIGSLPSISSPSSNDCLLGSATSEKVLPQHRIQNQCETGIERTTSSSNLLEVTLVKSPNRVASPQNTNKRGRPRIQVGEPTTVRCEVDENLEEEELDEIIISPTKDQMSNSSRTLKPNFLASTTTNSNPNSSGTLETDFLDEDSVVDENLEDSDVDEIEISFSPICSSRAVSNENDSGVFDGISVGGCSLEDGLPDSVPSAVEICSEDPIELDVQIEDGTQTQNDYEPGNLDLPSCQSDVHENPLFPSPTVENEGEVLNQKIDCSKDFVSSEVHKASSNCNMCGGYDSGSLNDFGNDEMVALPNAFVREELSEFLDLGAGRILMKKSPEEPYTIPFSRVHLPNRFKGSRIFHSSKGRLPTGFKFKQLDDTAQNIQTTPTGPYPSTPDEWHIESQAKDIRRFLEGLETRNMDTLRAIDGGNDRKKNSLKLLKTVLNEDFAKEDFSKYAKVYEQEMEIIPFLFLENWEKSQSEQLAVERSIVPIQLRHSLERMRRQELDEIWTEQFTKYRTQYDLDHFKISMNSNAFRSYVGPWEAGRVAFVANFQGYIERILRFHFREISNTEIEYLVEEFSKAKTNLKQNLKKELIEQKWMPKISQNEGKLLRMAYYRNWNSLEGFKIATMSVETCSATIKHNFNSQRNGSREWESFEVFLQNLVKRNPKLIKVLPWVIRDPPAETSKRLQPHRAAKTWTDKELPDITEYPPTKIIGNGVNYEDSGGIPLFGGVLGGDKEQKKEDSGREVSTFKFAHYPKNWVHDPNSEIDEIPLEGVLAEVTRRAIKREALEVSKDKQPAKKKSRSARKARKI</sequence>
<keyword evidence="3" id="KW-1185">Reference proteome</keyword>